<reference evidence="1" key="1">
    <citation type="submission" date="2021-06" db="EMBL/GenBank/DDBJ databases">
        <authorList>
            <person name="Hodson N. C."/>
            <person name="Mongue J. A."/>
            <person name="Jaron S. K."/>
        </authorList>
    </citation>
    <scope>NUCLEOTIDE SEQUENCE</scope>
</reference>
<dbReference type="Proteomes" id="UP000708208">
    <property type="component" value="Unassembled WGS sequence"/>
</dbReference>
<feature type="non-terminal residue" evidence="1">
    <location>
        <position position="1"/>
    </location>
</feature>
<evidence type="ECO:0000313" key="2">
    <source>
        <dbReference type="Proteomes" id="UP000708208"/>
    </source>
</evidence>
<evidence type="ECO:0000313" key="1">
    <source>
        <dbReference type="EMBL" id="CAG7786354.1"/>
    </source>
</evidence>
<comment type="caution">
    <text evidence="1">The sequence shown here is derived from an EMBL/GenBank/DDBJ whole genome shotgun (WGS) entry which is preliminary data.</text>
</comment>
<protein>
    <submittedName>
        <fullName evidence="1">Uncharacterized protein</fullName>
    </submittedName>
</protein>
<proteinExistence type="predicted"/>
<gene>
    <name evidence="1" type="ORF">AFUS01_LOCUS24926</name>
</gene>
<name>A0A8J2KJP8_9HEXA</name>
<keyword evidence="2" id="KW-1185">Reference proteome</keyword>
<dbReference type="EMBL" id="CAJVCH010316176">
    <property type="protein sequence ID" value="CAG7786354.1"/>
    <property type="molecule type" value="Genomic_DNA"/>
</dbReference>
<dbReference type="AlphaFoldDB" id="A0A8J2KJP8"/>
<sequence length="28" mass="3114">MASTLSSKQILPLDDYGLNVAYFHSTLK</sequence>
<accession>A0A8J2KJP8</accession>
<organism evidence="1 2">
    <name type="scientific">Allacma fusca</name>
    <dbReference type="NCBI Taxonomy" id="39272"/>
    <lineage>
        <taxon>Eukaryota</taxon>
        <taxon>Metazoa</taxon>
        <taxon>Ecdysozoa</taxon>
        <taxon>Arthropoda</taxon>
        <taxon>Hexapoda</taxon>
        <taxon>Collembola</taxon>
        <taxon>Symphypleona</taxon>
        <taxon>Sminthuridae</taxon>
        <taxon>Allacma</taxon>
    </lineage>
</organism>